<evidence type="ECO:0000313" key="1">
    <source>
        <dbReference type="EMBL" id="MPC12881.1"/>
    </source>
</evidence>
<accession>A0A5B7CVI5</accession>
<keyword evidence="2" id="KW-1185">Reference proteome</keyword>
<sequence length="84" mass="9781">MALSRLKCITHAMKNLSLLSHPDLRIKEIQYFEQADWTEFYTTEKTEDKCNILMEKYNETCANHSGQFKNSCKQKFCRITGVAG</sequence>
<dbReference type="Proteomes" id="UP000324222">
    <property type="component" value="Unassembled WGS sequence"/>
</dbReference>
<reference evidence="1 2" key="1">
    <citation type="submission" date="2019-05" db="EMBL/GenBank/DDBJ databases">
        <title>Another draft genome of Portunus trituberculatus and its Hox gene families provides insights of decapod evolution.</title>
        <authorList>
            <person name="Jeong J.-H."/>
            <person name="Song I."/>
            <person name="Kim S."/>
            <person name="Choi T."/>
            <person name="Kim D."/>
            <person name="Ryu S."/>
            <person name="Kim W."/>
        </authorList>
    </citation>
    <scope>NUCLEOTIDE SEQUENCE [LARGE SCALE GENOMIC DNA]</scope>
    <source>
        <tissue evidence="1">Muscle</tissue>
    </source>
</reference>
<name>A0A5B7CVI5_PORTR</name>
<dbReference type="AlphaFoldDB" id="A0A5B7CVI5"/>
<dbReference type="EMBL" id="VSRR010000243">
    <property type="protein sequence ID" value="MPC12881.1"/>
    <property type="molecule type" value="Genomic_DNA"/>
</dbReference>
<proteinExistence type="predicted"/>
<evidence type="ECO:0000313" key="2">
    <source>
        <dbReference type="Proteomes" id="UP000324222"/>
    </source>
</evidence>
<comment type="caution">
    <text evidence="1">The sequence shown here is derived from an EMBL/GenBank/DDBJ whole genome shotgun (WGS) entry which is preliminary data.</text>
</comment>
<gene>
    <name evidence="1" type="ORF">E2C01_005596</name>
</gene>
<organism evidence="1 2">
    <name type="scientific">Portunus trituberculatus</name>
    <name type="common">Swimming crab</name>
    <name type="synonym">Neptunus trituberculatus</name>
    <dbReference type="NCBI Taxonomy" id="210409"/>
    <lineage>
        <taxon>Eukaryota</taxon>
        <taxon>Metazoa</taxon>
        <taxon>Ecdysozoa</taxon>
        <taxon>Arthropoda</taxon>
        <taxon>Crustacea</taxon>
        <taxon>Multicrustacea</taxon>
        <taxon>Malacostraca</taxon>
        <taxon>Eumalacostraca</taxon>
        <taxon>Eucarida</taxon>
        <taxon>Decapoda</taxon>
        <taxon>Pleocyemata</taxon>
        <taxon>Brachyura</taxon>
        <taxon>Eubrachyura</taxon>
        <taxon>Portunoidea</taxon>
        <taxon>Portunidae</taxon>
        <taxon>Portuninae</taxon>
        <taxon>Portunus</taxon>
    </lineage>
</organism>
<protein>
    <submittedName>
        <fullName evidence="1">Uncharacterized protein</fullName>
    </submittedName>
</protein>